<comment type="caution">
    <text evidence="1">The sequence shown here is derived from an EMBL/GenBank/DDBJ whole genome shotgun (WGS) entry which is preliminary data.</text>
</comment>
<reference evidence="1 2" key="1">
    <citation type="submission" date="2020-08" db="EMBL/GenBank/DDBJ databases">
        <title>Genomic Encyclopedia of Type Strains, Phase IV (KMG-IV): sequencing the most valuable type-strain genomes for metagenomic binning, comparative biology and taxonomic classification.</title>
        <authorList>
            <person name="Goeker M."/>
        </authorList>
    </citation>
    <scope>NUCLEOTIDE SEQUENCE [LARGE SCALE GENOMIC DNA]</scope>
    <source>
        <strain evidence="1 2">DSM 26944</strain>
    </source>
</reference>
<organism evidence="1 2">
    <name type="scientific">Brucella daejeonensis</name>
    <dbReference type="NCBI Taxonomy" id="659015"/>
    <lineage>
        <taxon>Bacteria</taxon>
        <taxon>Pseudomonadati</taxon>
        <taxon>Pseudomonadota</taxon>
        <taxon>Alphaproteobacteria</taxon>
        <taxon>Hyphomicrobiales</taxon>
        <taxon>Brucellaceae</taxon>
        <taxon>Brucella/Ochrobactrum group</taxon>
        <taxon>Brucella</taxon>
    </lineage>
</organism>
<dbReference type="AlphaFoldDB" id="A0A7W9B104"/>
<gene>
    <name evidence="1" type="ORF">FHS76_004175</name>
</gene>
<proteinExistence type="predicted"/>
<name>A0A7W9B104_9HYPH</name>
<sequence>MTRSGPLSSTIIADLIFAGESVEPKLGALRQEFERTSIIVVSMARGRRHDRADHGAGVDEFHQHERAAQCAVGYRIRKGRAKRHSARSARQPHDGARRCQYFADAATRARSGVTNGLRVLLVKDDRDVLSATALLLQKWGPGSGGTSTATKRGEWDVLITDFDLGEHQTGSD</sequence>
<evidence type="ECO:0000313" key="2">
    <source>
        <dbReference type="Proteomes" id="UP000555546"/>
    </source>
</evidence>
<protein>
    <submittedName>
        <fullName evidence="1">Uncharacterized protein</fullName>
    </submittedName>
</protein>
<keyword evidence="2" id="KW-1185">Reference proteome</keyword>
<dbReference type="Proteomes" id="UP000555546">
    <property type="component" value="Unassembled WGS sequence"/>
</dbReference>
<dbReference type="RefSeq" id="WP_183657418.1">
    <property type="nucleotide sequence ID" value="NZ_JACIJG010000026.1"/>
</dbReference>
<dbReference type="EMBL" id="JACIJG010000026">
    <property type="protein sequence ID" value="MBB5704258.1"/>
    <property type="molecule type" value="Genomic_DNA"/>
</dbReference>
<evidence type="ECO:0000313" key="1">
    <source>
        <dbReference type="EMBL" id="MBB5704258.1"/>
    </source>
</evidence>
<accession>A0A7W9B104</accession>